<reference evidence="1 2" key="1">
    <citation type="submission" date="2016-10" db="EMBL/GenBank/DDBJ databases">
        <title>Silvanigrella aquatica sp. nov., isolated from a freshwater lake located in the Black Forest, Germany, description of Silvanigrellaceae fam. nov., Silvanigrellales ord. nov., reclassification of the order Bdellovibrionales in the class Oligoflexia, reclassification of the families Bacteriovoracaceae and Halobacteriovoraceae in the new order Bacteriovoracales ord. nov., and reclassification of the family Pseudobacteriovoracaceae in the order Oligoflexiales.</title>
        <authorList>
            <person name="Hahn M.W."/>
            <person name="Schmidt J."/>
            <person name="Koll U."/>
            <person name="Rohde M."/>
            <person name="Verbag S."/>
            <person name="Pitt A."/>
            <person name="Nakai R."/>
            <person name="Naganuma T."/>
            <person name="Lang E."/>
        </authorList>
    </citation>
    <scope>NUCLEOTIDE SEQUENCE [LARGE SCALE GENOMIC DNA]</scope>
    <source>
        <strain evidence="1 2">MWH-Nonnen-W8red</strain>
    </source>
</reference>
<gene>
    <name evidence="1" type="ORF">AXG55_06915</name>
</gene>
<sequence length="127" mass="14612">MIGLKKFLGLFVLIFPLNALSSSFPTKWKIINNTDLAIEMKCQLGNINHNIVLKTNPILPHAQYEYNWGQNFYNEGLGLNPGVWNCYIKKPQSKMFTQEFKAFTTDWGETLTIILESKEGKITLKKQ</sequence>
<evidence type="ECO:0000313" key="1">
    <source>
        <dbReference type="EMBL" id="APJ03651.1"/>
    </source>
</evidence>
<evidence type="ECO:0000313" key="2">
    <source>
        <dbReference type="Proteomes" id="UP000184731"/>
    </source>
</evidence>
<dbReference type="EMBL" id="CP017834">
    <property type="protein sequence ID" value="APJ03651.1"/>
    <property type="molecule type" value="Genomic_DNA"/>
</dbReference>
<organism evidence="1 2">
    <name type="scientific">Silvanigrella aquatica</name>
    <dbReference type="NCBI Taxonomy" id="1915309"/>
    <lineage>
        <taxon>Bacteria</taxon>
        <taxon>Pseudomonadati</taxon>
        <taxon>Bdellovibrionota</taxon>
        <taxon>Oligoflexia</taxon>
        <taxon>Silvanigrellales</taxon>
        <taxon>Silvanigrellaceae</taxon>
        <taxon>Silvanigrella</taxon>
    </lineage>
</organism>
<name>A0A1L4D0B7_9BACT</name>
<dbReference type="KEGG" id="saqi:AXG55_06915"/>
<dbReference type="Proteomes" id="UP000184731">
    <property type="component" value="Chromosome"/>
</dbReference>
<dbReference type="AlphaFoldDB" id="A0A1L4D0B7"/>
<accession>A0A1L4D0B7</accession>
<keyword evidence="2" id="KW-1185">Reference proteome</keyword>
<proteinExistence type="predicted"/>
<dbReference type="RefSeq" id="WP_148697391.1">
    <property type="nucleotide sequence ID" value="NZ_CP017834.1"/>
</dbReference>
<protein>
    <submittedName>
        <fullName evidence="1">Uncharacterized protein</fullName>
    </submittedName>
</protein>